<accession>A0A9P6BWG3</accession>
<evidence type="ECO:0000313" key="2">
    <source>
        <dbReference type="Proteomes" id="UP000807342"/>
    </source>
</evidence>
<organism evidence="1 2">
    <name type="scientific">Macrolepiota fuliginosa MF-IS2</name>
    <dbReference type="NCBI Taxonomy" id="1400762"/>
    <lineage>
        <taxon>Eukaryota</taxon>
        <taxon>Fungi</taxon>
        <taxon>Dikarya</taxon>
        <taxon>Basidiomycota</taxon>
        <taxon>Agaricomycotina</taxon>
        <taxon>Agaricomycetes</taxon>
        <taxon>Agaricomycetidae</taxon>
        <taxon>Agaricales</taxon>
        <taxon>Agaricineae</taxon>
        <taxon>Agaricaceae</taxon>
        <taxon>Macrolepiota</taxon>
    </lineage>
</organism>
<dbReference type="OrthoDB" id="2720314at2759"/>
<dbReference type="Proteomes" id="UP000807342">
    <property type="component" value="Unassembled WGS sequence"/>
</dbReference>
<protein>
    <submittedName>
        <fullName evidence="1">Uncharacterized protein</fullName>
    </submittedName>
</protein>
<evidence type="ECO:0000313" key="1">
    <source>
        <dbReference type="EMBL" id="KAF9440513.1"/>
    </source>
</evidence>
<comment type="caution">
    <text evidence="1">The sequence shown here is derived from an EMBL/GenBank/DDBJ whole genome shotgun (WGS) entry which is preliminary data.</text>
</comment>
<name>A0A9P6BWG3_9AGAR</name>
<sequence length="319" mass="35471">MASKQLRKYGLANAELTSAVVAPKASVEKERQEWVLNAAEDEAEDEAELTQLGSPLQMLQSKVDGPQAYLSPGMITDHLEKLDISWSGSLELNLDVVDRAVETDSHGKDRLWSADMLYEHLQFLDNLVQRKNEAAARLWIDAFFYRVATMIPGGLNMVLSVEQDVPSVTVSDKSLFGYVSWTAIVTSPEKSQMFLHQPALQSIKSEDSAFVVSEAKGSNCDLKTHVPQALFEMLGCARHSGKLIMRGVVTNGRRWIFLILMLNKDGGGSYLESSELHINQAHTTKIFKQGVSLISSIIAHWMMHSHEAFNADNDFFTLG</sequence>
<dbReference type="AlphaFoldDB" id="A0A9P6BWG3"/>
<proteinExistence type="predicted"/>
<gene>
    <name evidence="1" type="ORF">P691DRAFT_767662</name>
</gene>
<reference evidence="1" key="1">
    <citation type="submission" date="2020-11" db="EMBL/GenBank/DDBJ databases">
        <authorList>
            <consortium name="DOE Joint Genome Institute"/>
            <person name="Ahrendt S."/>
            <person name="Riley R."/>
            <person name="Andreopoulos W."/>
            <person name="Labutti K."/>
            <person name="Pangilinan J."/>
            <person name="Ruiz-Duenas F.J."/>
            <person name="Barrasa J.M."/>
            <person name="Sanchez-Garcia M."/>
            <person name="Camarero S."/>
            <person name="Miyauchi S."/>
            <person name="Serrano A."/>
            <person name="Linde D."/>
            <person name="Babiker R."/>
            <person name="Drula E."/>
            <person name="Ayuso-Fernandez I."/>
            <person name="Pacheco R."/>
            <person name="Padilla G."/>
            <person name="Ferreira P."/>
            <person name="Barriuso J."/>
            <person name="Kellner H."/>
            <person name="Castanera R."/>
            <person name="Alfaro M."/>
            <person name="Ramirez L."/>
            <person name="Pisabarro A.G."/>
            <person name="Kuo A."/>
            <person name="Tritt A."/>
            <person name="Lipzen A."/>
            <person name="He G."/>
            <person name="Yan M."/>
            <person name="Ng V."/>
            <person name="Cullen D."/>
            <person name="Martin F."/>
            <person name="Rosso M.-N."/>
            <person name="Henrissat B."/>
            <person name="Hibbett D."/>
            <person name="Martinez A.T."/>
            <person name="Grigoriev I.V."/>
        </authorList>
    </citation>
    <scope>NUCLEOTIDE SEQUENCE</scope>
    <source>
        <strain evidence="1">MF-IS2</strain>
    </source>
</reference>
<keyword evidence="2" id="KW-1185">Reference proteome</keyword>
<dbReference type="EMBL" id="MU152471">
    <property type="protein sequence ID" value="KAF9440513.1"/>
    <property type="molecule type" value="Genomic_DNA"/>
</dbReference>